<reference evidence="2" key="2">
    <citation type="submission" date="2025-09" db="UniProtKB">
        <authorList>
            <consortium name="Ensembl"/>
        </authorList>
    </citation>
    <scope>IDENTIFICATION</scope>
</reference>
<organism evidence="2 3">
    <name type="scientific">Laticauda laticaudata</name>
    <name type="common">Blue-ringed sea krait</name>
    <name type="synonym">Blue-lipped sea krait</name>
    <dbReference type="NCBI Taxonomy" id="8630"/>
    <lineage>
        <taxon>Eukaryota</taxon>
        <taxon>Metazoa</taxon>
        <taxon>Chordata</taxon>
        <taxon>Craniata</taxon>
        <taxon>Vertebrata</taxon>
        <taxon>Euteleostomi</taxon>
        <taxon>Lepidosauria</taxon>
        <taxon>Squamata</taxon>
        <taxon>Bifurcata</taxon>
        <taxon>Unidentata</taxon>
        <taxon>Episquamata</taxon>
        <taxon>Toxicofera</taxon>
        <taxon>Serpentes</taxon>
        <taxon>Colubroidea</taxon>
        <taxon>Elapidae</taxon>
        <taxon>Laticaudinae</taxon>
        <taxon>Laticauda</taxon>
    </lineage>
</organism>
<dbReference type="InterPro" id="IPR001909">
    <property type="entry name" value="KRAB"/>
</dbReference>
<dbReference type="GO" id="GO:0006355">
    <property type="term" value="P:regulation of DNA-templated transcription"/>
    <property type="evidence" value="ECO:0007669"/>
    <property type="project" value="InterPro"/>
</dbReference>
<dbReference type="GeneTree" id="ENSGT01150000287171"/>
<dbReference type="InterPro" id="IPR050169">
    <property type="entry name" value="Krueppel_C2H2_ZnF"/>
</dbReference>
<dbReference type="PANTHER" id="PTHR23232">
    <property type="entry name" value="KRAB DOMAIN C2H2 ZINC FINGER"/>
    <property type="match status" value="1"/>
</dbReference>
<protein>
    <recommendedName>
        <fullName evidence="1">KRAB domain-containing protein</fullName>
    </recommendedName>
</protein>
<dbReference type="Gene3D" id="6.10.140.140">
    <property type="match status" value="1"/>
</dbReference>
<dbReference type="AlphaFoldDB" id="A0A8C5SY03"/>
<evidence type="ECO:0000259" key="1">
    <source>
        <dbReference type="PROSITE" id="PS50805"/>
    </source>
</evidence>
<evidence type="ECO:0000313" key="3">
    <source>
        <dbReference type="Proteomes" id="UP000694406"/>
    </source>
</evidence>
<accession>A0A8C5SY03</accession>
<dbReference type="PROSITE" id="PS50805">
    <property type="entry name" value="KRAB"/>
    <property type="match status" value="1"/>
</dbReference>
<dbReference type="InterPro" id="IPR036051">
    <property type="entry name" value="KRAB_dom_sf"/>
</dbReference>
<feature type="domain" description="KRAB" evidence="1">
    <location>
        <begin position="15"/>
        <end position="88"/>
    </location>
</feature>
<dbReference type="PANTHER" id="PTHR23232:SF142">
    <property type="entry name" value="GASTRULA ZINC FINGER PROTEIN XLCGF57.1-LIKE-RELATED"/>
    <property type="match status" value="1"/>
</dbReference>
<reference evidence="2" key="1">
    <citation type="submission" date="2025-08" db="UniProtKB">
        <authorList>
            <consortium name="Ensembl"/>
        </authorList>
    </citation>
    <scope>IDENTIFICATION</scope>
</reference>
<dbReference type="Ensembl" id="ENSLLTT00000024860.1">
    <property type="protein sequence ID" value="ENSLLTP00000023990.1"/>
    <property type="gene ID" value="ENSLLTG00000017678.1"/>
</dbReference>
<name>A0A8C5SY03_LATLA</name>
<keyword evidence="3" id="KW-1185">Reference proteome</keyword>
<evidence type="ECO:0000313" key="2">
    <source>
        <dbReference type="Ensembl" id="ENSLLTP00000023990.1"/>
    </source>
</evidence>
<dbReference type="Proteomes" id="UP000694406">
    <property type="component" value="Unplaced"/>
</dbReference>
<dbReference type="SUPFAM" id="SSF109640">
    <property type="entry name" value="KRAB domain (Kruppel-associated box)"/>
    <property type="match status" value="1"/>
</dbReference>
<proteinExistence type="predicted"/>
<sequence>DGAEGLTNPQLQDVVSFEDVAVYFSKEEWSQLDADQKALHGHVMVEYFRNLASLGKNSVGQTSVPYSCSFPYINNAVTWVELRETGPK</sequence>
<dbReference type="SMART" id="SM00349">
    <property type="entry name" value="KRAB"/>
    <property type="match status" value="1"/>
</dbReference>
<dbReference type="CDD" id="cd07765">
    <property type="entry name" value="KRAB_A-box"/>
    <property type="match status" value="1"/>
</dbReference>
<dbReference type="Pfam" id="PF01352">
    <property type="entry name" value="KRAB"/>
    <property type="match status" value="1"/>
</dbReference>